<keyword evidence="3" id="KW-1185">Reference proteome</keyword>
<proteinExistence type="predicted"/>
<accession>A0ABT0M9U3</accession>
<keyword evidence="1" id="KW-0472">Membrane</keyword>
<organism evidence="2 3">
    <name type="scientific">Sporolactobacillus mangiferae</name>
    <dbReference type="NCBI Taxonomy" id="2940498"/>
    <lineage>
        <taxon>Bacteria</taxon>
        <taxon>Bacillati</taxon>
        <taxon>Bacillota</taxon>
        <taxon>Bacilli</taxon>
        <taxon>Bacillales</taxon>
        <taxon>Sporolactobacillaceae</taxon>
        <taxon>Sporolactobacillus</taxon>
    </lineage>
</organism>
<dbReference type="RefSeq" id="WP_249098187.1">
    <property type="nucleotide sequence ID" value="NZ_JAMAST010000002.1"/>
</dbReference>
<gene>
    <name evidence="2" type="ORF">M3N64_03645</name>
</gene>
<comment type="caution">
    <text evidence="2">The sequence shown here is derived from an EMBL/GenBank/DDBJ whole genome shotgun (WGS) entry which is preliminary data.</text>
</comment>
<feature type="transmembrane region" description="Helical" evidence="1">
    <location>
        <begin position="30"/>
        <end position="48"/>
    </location>
</feature>
<evidence type="ECO:0000313" key="3">
    <source>
        <dbReference type="Proteomes" id="UP001203004"/>
    </source>
</evidence>
<sequence>MTQKLTVLLIGLLVTAILCNYFLGIPPYPVVVILLILALVSYFTHLFVKYKKSRA</sequence>
<dbReference type="EMBL" id="JAMAST010000002">
    <property type="protein sequence ID" value="MCL1631039.1"/>
    <property type="molecule type" value="Genomic_DNA"/>
</dbReference>
<dbReference type="Proteomes" id="UP001203004">
    <property type="component" value="Unassembled WGS sequence"/>
</dbReference>
<name>A0ABT0M9U3_9BACL</name>
<reference evidence="2 3" key="1">
    <citation type="submission" date="2022-05" db="EMBL/GenBank/DDBJ databases">
        <title>Sporolactobacillus sp nov CPB3-1, isolated from tree bark (Mangifera indica L.).</title>
        <authorList>
            <person name="Phuengjayaem S."/>
            <person name="Tanasupawat S."/>
        </authorList>
    </citation>
    <scope>NUCLEOTIDE SEQUENCE [LARGE SCALE GENOMIC DNA]</scope>
    <source>
        <strain evidence="2 3">CPB3-1</strain>
    </source>
</reference>
<protein>
    <submittedName>
        <fullName evidence="2">Uncharacterized protein</fullName>
    </submittedName>
</protein>
<evidence type="ECO:0000313" key="2">
    <source>
        <dbReference type="EMBL" id="MCL1631039.1"/>
    </source>
</evidence>
<evidence type="ECO:0000256" key="1">
    <source>
        <dbReference type="SAM" id="Phobius"/>
    </source>
</evidence>
<keyword evidence="1" id="KW-1133">Transmembrane helix</keyword>
<keyword evidence="1" id="KW-0812">Transmembrane</keyword>
<feature type="transmembrane region" description="Helical" evidence="1">
    <location>
        <begin position="7"/>
        <end position="24"/>
    </location>
</feature>